<evidence type="ECO:0000313" key="3">
    <source>
        <dbReference type="Proteomes" id="UP000280066"/>
    </source>
</evidence>
<comment type="caution">
    <text evidence="2">The sequence shown here is derived from an EMBL/GenBank/DDBJ whole genome shotgun (WGS) entry which is preliminary data.</text>
</comment>
<evidence type="ECO:0000313" key="2">
    <source>
        <dbReference type="EMBL" id="RSK32442.1"/>
    </source>
</evidence>
<accession>A0A428JIG3</accession>
<evidence type="ECO:0008006" key="4">
    <source>
        <dbReference type="Google" id="ProtNLM"/>
    </source>
</evidence>
<protein>
    <recommendedName>
        <fullName evidence="4">DUF3575 domain-containing protein</fullName>
    </recommendedName>
</protein>
<evidence type="ECO:0000256" key="1">
    <source>
        <dbReference type="SAM" id="SignalP"/>
    </source>
</evidence>
<organism evidence="2 3">
    <name type="scientific">Hymenobacter metallilatus</name>
    <dbReference type="NCBI Taxonomy" id="2493666"/>
    <lineage>
        <taxon>Bacteria</taxon>
        <taxon>Pseudomonadati</taxon>
        <taxon>Bacteroidota</taxon>
        <taxon>Cytophagia</taxon>
        <taxon>Cytophagales</taxon>
        <taxon>Hymenobacteraceae</taxon>
        <taxon>Hymenobacter</taxon>
    </lineage>
</organism>
<keyword evidence="1" id="KW-0732">Signal</keyword>
<dbReference type="Proteomes" id="UP000280066">
    <property type="component" value="Unassembled WGS sequence"/>
</dbReference>
<dbReference type="EMBL" id="RWIS01000007">
    <property type="protein sequence ID" value="RSK32442.1"/>
    <property type="molecule type" value="Genomic_DNA"/>
</dbReference>
<reference evidence="2 3" key="1">
    <citation type="submission" date="2018-12" db="EMBL/GenBank/DDBJ databases">
        <authorList>
            <person name="Feng G."/>
            <person name="Zhu H."/>
        </authorList>
    </citation>
    <scope>NUCLEOTIDE SEQUENCE [LARGE SCALE GENOMIC DNA]</scope>
    <source>
        <strain evidence="2 3">9PBR-2</strain>
    </source>
</reference>
<sequence length="222" mass="24718">MRRLFLLAPGLLLSGWVGAQTPATSAPRPWRWGVAGNLLPLVASGYHVSIEKPWGAGSRHSFLLTPQGYRGPVNDLTSDLHEAGTDRVRGYGLEVQHRIYLGPNPHPADGYYVAYGASFQHFRMQFQAKSWQPEAGPDNLYYYEYRLRAQTETIDRYGASLVLGRQLAFPNTPFYLDAYLGLGLRETGSRTTMPQKQYVSSISDYGSAGLYMPVGLRVGVAW</sequence>
<proteinExistence type="predicted"/>
<dbReference type="RefSeq" id="WP_125430375.1">
    <property type="nucleotide sequence ID" value="NZ_RWIS01000007.1"/>
</dbReference>
<gene>
    <name evidence="2" type="ORF">EI290_11975</name>
</gene>
<feature type="signal peptide" evidence="1">
    <location>
        <begin position="1"/>
        <end position="19"/>
    </location>
</feature>
<keyword evidence="3" id="KW-1185">Reference proteome</keyword>
<dbReference type="AlphaFoldDB" id="A0A428JIG3"/>
<name>A0A428JIG3_9BACT</name>
<feature type="chain" id="PRO_5019587423" description="DUF3575 domain-containing protein" evidence="1">
    <location>
        <begin position="20"/>
        <end position="222"/>
    </location>
</feature>
<dbReference type="OrthoDB" id="876200at2"/>